<evidence type="ECO:0000256" key="2">
    <source>
        <dbReference type="ARBA" id="ARBA00022527"/>
    </source>
</evidence>
<dbReference type="Gene3D" id="1.10.510.10">
    <property type="entry name" value="Transferase(Phosphotransferase) domain 1"/>
    <property type="match status" value="1"/>
</dbReference>
<proteinExistence type="inferred from homology"/>
<keyword evidence="7" id="KW-0812">Transmembrane</keyword>
<dbReference type="InterPro" id="IPR000719">
    <property type="entry name" value="Prot_kinase_dom"/>
</dbReference>
<dbReference type="InterPro" id="IPR050205">
    <property type="entry name" value="CDPK_Ser/Thr_kinases"/>
</dbReference>
<keyword evidence="2" id="KW-0723">Serine/threonine-protein kinase</keyword>
<evidence type="ECO:0000256" key="5">
    <source>
        <dbReference type="ARBA" id="ARBA00022777"/>
    </source>
</evidence>
<dbReference type="SMART" id="SM00220">
    <property type="entry name" value="S_TKc"/>
    <property type="match status" value="1"/>
</dbReference>
<dbReference type="Proteomes" id="UP000265566">
    <property type="component" value="Chromosome 5"/>
</dbReference>
<protein>
    <recommendedName>
        <fullName evidence="8">Protein kinase domain-containing protein</fullName>
    </recommendedName>
</protein>
<feature type="transmembrane region" description="Helical" evidence="7">
    <location>
        <begin position="91"/>
        <end position="109"/>
    </location>
</feature>
<dbReference type="GO" id="GO:0005524">
    <property type="term" value="F:ATP binding"/>
    <property type="evidence" value="ECO:0007669"/>
    <property type="project" value="UniProtKB-KW"/>
</dbReference>
<feature type="transmembrane region" description="Helical" evidence="7">
    <location>
        <begin position="12"/>
        <end position="35"/>
    </location>
</feature>
<keyword evidence="3 9" id="KW-0808">Transferase</keyword>
<feature type="domain" description="Protein kinase" evidence="8">
    <location>
        <begin position="1"/>
        <end position="163"/>
    </location>
</feature>
<evidence type="ECO:0000256" key="1">
    <source>
        <dbReference type="ARBA" id="ARBA00005354"/>
    </source>
</evidence>
<accession>A0A396HWQ5</accession>
<dbReference type="PANTHER" id="PTHR24349">
    <property type="entry name" value="SERINE/THREONINE-PROTEIN KINASE"/>
    <property type="match status" value="1"/>
</dbReference>
<evidence type="ECO:0000256" key="3">
    <source>
        <dbReference type="ARBA" id="ARBA00022679"/>
    </source>
</evidence>
<evidence type="ECO:0000313" key="9">
    <source>
        <dbReference type="EMBL" id="RHN57786.1"/>
    </source>
</evidence>
<dbReference type="InterPro" id="IPR011009">
    <property type="entry name" value="Kinase-like_dom_sf"/>
</dbReference>
<evidence type="ECO:0000256" key="6">
    <source>
        <dbReference type="ARBA" id="ARBA00022840"/>
    </source>
</evidence>
<dbReference type="EMBL" id="PSQE01000005">
    <property type="protein sequence ID" value="RHN57786.1"/>
    <property type="molecule type" value="Genomic_DNA"/>
</dbReference>
<dbReference type="GO" id="GO:0004674">
    <property type="term" value="F:protein serine/threonine kinase activity"/>
    <property type="evidence" value="ECO:0007669"/>
    <property type="project" value="UniProtKB-KW"/>
</dbReference>
<reference evidence="9" key="1">
    <citation type="journal article" date="2018" name="Nat. Plants">
        <title>Whole-genome landscape of Medicago truncatula symbiotic genes.</title>
        <authorList>
            <person name="Pecrix Y."/>
            <person name="Gamas P."/>
            <person name="Carrere S."/>
        </authorList>
    </citation>
    <scope>NUCLEOTIDE SEQUENCE</scope>
    <source>
        <tissue evidence="9">Leaves</tissue>
    </source>
</reference>
<name>A0A396HWQ5_MEDTR</name>
<organism evidence="9">
    <name type="scientific">Medicago truncatula</name>
    <name type="common">Barrel medic</name>
    <name type="synonym">Medicago tribuloides</name>
    <dbReference type="NCBI Taxonomy" id="3880"/>
    <lineage>
        <taxon>Eukaryota</taxon>
        <taxon>Viridiplantae</taxon>
        <taxon>Streptophyta</taxon>
        <taxon>Embryophyta</taxon>
        <taxon>Tracheophyta</taxon>
        <taxon>Spermatophyta</taxon>
        <taxon>Magnoliopsida</taxon>
        <taxon>eudicotyledons</taxon>
        <taxon>Gunneridae</taxon>
        <taxon>Pentapetalae</taxon>
        <taxon>rosids</taxon>
        <taxon>fabids</taxon>
        <taxon>Fabales</taxon>
        <taxon>Fabaceae</taxon>
        <taxon>Papilionoideae</taxon>
        <taxon>50 kb inversion clade</taxon>
        <taxon>NPAAA clade</taxon>
        <taxon>Hologalegina</taxon>
        <taxon>IRL clade</taxon>
        <taxon>Trifolieae</taxon>
        <taxon>Medicago</taxon>
    </lineage>
</organism>
<keyword evidence="7" id="KW-1133">Transmembrane helix</keyword>
<dbReference type="PROSITE" id="PS50011">
    <property type="entry name" value="PROTEIN_KINASE_DOM"/>
    <property type="match status" value="1"/>
</dbReference>
<keyword evidence="6" id="KW-0067">ATP-binding</keyword>
<keyword evidence="5" id="KW-0418">Kinase</keyword>
<dbReference type="AlphaFoldDB" id="A0A396HWQ5"/>
<gene>
    <name evidence="9" type="ORF">MtrunA17_Chr5g0444191</name>
</gene>
<dbReference type="Gramene" id="rna33373">
    <property type="protein sequence ID" value="RHN57786.1"/>
    <property type="gene ID" value="gene33373"/>
</dbReference>
<comment type="caution">
    <text evidence="9">The sequence shown here is derived from an EMBL/GenBank/DDBJ whole genome shotgun (WGS) entry which is preliminary data.</text>
</comment>
<evidence type="ECO:0000256" key="4">
    <source>
        <dbReference type="ARBA" id="ARBA00022741"/>
    </source>
</evidence>
<dbReference type="Pfam" id="PF00069">
    <property type="entry name" value="Pkinase"/>
    <property type="match status" value="1"/>
</dbReference>
<evidence type="ECO:0000256" key="7">
    <source>
        <dbReference type="SAM" id="Phobius"/>
    </source>
</evidence>
<comment type="similarity">
    <text evidence="1">Belongs to the protein kinase superfamily. CAMK Ser/Thr protein kinase family. CaMK subfamily.</text>
</comment>
<evidence type="ECO:0000259" key="8">
    <source>
        <dbReference type="PROSITE" id="PS50011"/>
    </source>
</evidence>
<sequence>MYRFSYVFLCNYMAHMIMSLKCICSMLCATTCLLIRGFIVLKRRIVFLLEYTHLNFSDYLFKGKVYQDIVGSAYYVAPEVLRRKYGKEIDIWSAGVILYVLLSGVPPFWAETEKGIFDAILQGRIDFESLPWPIISNCAKDLVSKMLIQDPNKRITASQHPWLKEGRDASDKPIESAVLSRRDSAQYFYLQSHMRNCWQDYKDSAQYSDN</sequence>
<keyword evidence="7" id="KW-0472">Membrane</keyword>
<keyword evidence="4" id="KW-0547">Nucleotide-binding</keyword>
<dbReference type="SUPFAM" id="SSF56112">
    <property type="entry name" value="Protein kinase-like (PK-like)"/>
    <property type="match status" value="1"/>
</dbReference>